<dbReference type="PANTHER" id="PTHR30143">
    <property type="entry name" value="ACID HYDRATASE"/>
    <property type="match status" value="1"/>
</dbReference>
<proteinExistence type="predicted"/>
<name>A0A255YQ75_9PROT</name>
<dbReference type="GO" id="GO:0005737">
    <property type="term" value="C:cytoplasm"/>
    <property type="evidence" value="ECO:0007669"/>
    <property type="project" value="TreeGrafter"/>
</dbReference>
<gene>
    <name evidence="3" type="ORF">CHU95_19525</name>
</gene>
<dbReference type="SUPFAM" id="SSF56529">
    <property type="entry name" value="FAH"/>
    <property type="match status" value="1"/>
</dbReference>
<evidence type="ECO:0000256" key="1">
    <source>
        <dbReference type="ARBA" id="ARBA00023239"/>
    </source>
</evidence>
<dbReference type="Pfam" id="PF01557">
    <property type="entry name" value="FAA_hydrolase"/>
    <property type="match status" value="1"/>
</dbReference>
<dbReference type="InterPro" id="IPR011234">
    <property type="entry name" value="Fumarylacetoacetase-like_C"/>
</dbReference>
<dbReference type="InterPro" id="IPR050772">
    <property type="entry name" value="Hydratase-Decarb/MhpD_sf"/>
</dbReference>
<dbReference type="Gene3D" id="3.90.850.10">
    <property type="entry name" value="Fumarylacetoacetase-like, C-terminal domain"/>
    <property type="match status" value="1"/>
</dbReference>
<accession>A0A255YQ75</accession>
<evidence type="ECO:0000313" key="4">
    <source>
        <dbReference type="Proteomes" id="UP000216998"/>
    </source>
</evidence>
<dbReference type="Proteomes" id="UP000216998">
    <property type="component" value="Unassembled WGS sequence"/>
</dbReference>
<dbReference type="InterPro" id="IPR036663">
    <property type="entry name" value="Fumarylacetoacetase_C_sf"/>
</dbReference>
<keyword evidence="1" id="KW-0456">Lyase</keyword>
<dbReference type="PANTHER" id="PTHR30143:SF0">
    <property type="entry name" value="2-KETO-4-PENTENOATE HYDRATASE"/>
    <property type="match status" value="1"/>
</dbReference>
<comment type="caution">
    <text evidence="3">The sequence shown here is derived from an EMBL/GenBank/DDBJ whole genome shotgun (WGS) entry which is preliminary data.</text>
</comment>
<feature type="domain" description="Fumarylacetoacetase-like C-terminal" evidence="2">
    <location>
        <begin position="103"/>
        <end position="259"/>
    </location>
</feature>
<protein>
    <recommendedName>
        <fullName evidence="2">Fumarylacetoacetase-like C-terminal domain-containing protein</fullName>
    </recommendedName>
</protein>
<dbReference type="GO" id="GO:0008684">
    <property type="term" value="F:2-oxopent-4-enoate hydratase activity"/>
    <property type="evidence" value="ECO:0007669"/>
    <property type="project" value="TreeGrafter"/>
</dbReference>
<dbReference type="AlphaFoldDB" id="A0A255YQ75"/>
<keyword evidence="4" id="KW-1185">Reference proteome</keyword>
<dbReference type="OrthoDB" id="9792137at2"/>
<sequence>MTVSTAQEIAQRFVAARRAGTSLPDYPGTIPDKLTTSYEIQDVARSLWPTPVRGWKIGMVPPALREPLGAVRLAGPVFDGNVWEYSEGQIIDLPIIPGGFAAVEGEFVVKLGADMPAEGPSDEAEARGLIGSIHAGIELAGSPLATINKLGPTVVVSDFGNNAGLIVGPALTGWQDAAPQSLTVETRIDGAVVGTGNFASIPGTPVQAVAFLLAHCRSRGIALPAGTLITTGAVTGIHDIALGQSSTVTFAPGGAITVRTVQAQPR</sequence>
<dbReference type="EMBL" id="NOXU01000032">
    <property type="protein sequence ID" value="OYQ31358.1"/>
    <property type="molecule type" value="Genomic_DNA"/>
</dbReference>
<evidence type="ECO:0000313" key="3">
    <source>
        <dbReference type="EMBL" id="OYQ31358.1"/>
    </source>
</evidence>
<reference evidence="3 4" key="1">
    <citation type="submission" date="2017-07" db="EMBL/GenBank/DDBJ databases">
        <title>Niveispirillum cyanobacteriorum sp. nov., isolated from cyanobacterial aggregates in a eutrophic lake.</title>
        <authorList>
            <person name="Cai H."/>
        </authorList>
    </citation>
    <scope>NUCLEOTIDE SEQUENCE [LARGE SCALE GENOMIC DNA]</scope>
    <source>
        <strain evidence="4">TH1-14</strain>
    </source>
</reference>
<evidence type="ECO:0000259" key="2">
    <source>
        <dbReference type="Pfam" id="PF01557"/>
    </source>
</evidence>
<organism evidence="3 4">
    <name type="scientific">Niveispirillum lacus</name>
    <dbReference type="NCBI Taxonomy" id="1981099"/>
    <lineage>
        <taxon>Bacteria</taxon>
        <taxon>Pseudomonadati</taxon>
        <taxon>Pseudomonadota</taxon>
        <taxon>Alphaproteobacteria</taxon>
        <taxon>Rhodospirillales</taxon>
        <taxon>Azospirillaceae</taxon>
        <taxon>Niveispirillum</taxon>
    </lineage>
</organism>